<evidence type="ECO:0000256" key="1">
    <source>
        <dbReference type="ARBA" id="ARBA00004123"/>
    </source>
</evidence>
<proteinExistence type="inferred from homology"/>
<keyword evidence="7" id="KW-1185">Reference proteome</keyword>
<dbReference type="PANTHER" id="PTHR24200:SF7">
    <property type="entry name" value="MICROTUBULE-ASSOCIATED TUMOR SUPPRESSOR 1"/>
    <property type="match status" value="1"/>
</dbReference>
<evidence type="ECO:0000256" key="4">
    <source>
        <dbReference type="ARBA" id="ARBA00023242"/>
    </source>
</evidence>
<reference evidence="6" key="2">
    <citation type="submission" date="2025-09" db="UniProtKB">
        <authorList>
            <consortium name="Ensembl"/>
        </authorList>
    </citation>
    <scope>IDENTIFICATION</scope>
</reference>
<dbReference type="GO" id="GO:0005634">
    <property type="term" value="C:nucleus"/>
    <property type="evidence" value="ECO:0007669"/>
    <property type="project" value="UniProtKB-SubCell"/>
</dbReference>
<comment type="similarity">
    <text evidence="2">Belongs to the MTUS1 family.</text>
</comment>
<organism evidence="6 7">
    <name type="scientific">Acanthochromis polyacanthus</name>
    <name type="common">spiny chromis</name>
    <dbReference type="NCBI Taxonomy" id="80966"/>
    <lineage>
        <taxon>Eukaryota</taxon>
        <taxon>Metazoa</taxon>
        <taxon>Chordata</taxon>
        <taxon>Craniata</taxon>
        <taxon>Vertebrata</taxon>
        <taxon>Euteleostomi</taxon>
        <taxon>Actinopterygii</taxon>
        <taxon>Neopterygii</taxon>
        <taxon>Teleostei</taxon>
        <taxon>Neoteleostei</taxon>
        <taxon>Acanthomorphata</taxon>
        <taxon>Ovalentaria</taxon>
        <taxon>Pomacentridae</taxon>
        <taxon>Acanthochromis</taxon>
    </lineage>
</organism>
<evidence type="ECO:0000256" key="3">
    <source>
        <dbReference type="ARBA" id="ARBA00023054"/>
    </source>
</evidence>
<comment type="subcellular location">
    <subcellularLocation>
        <location evidence="1">Nucleus</location>
    </subcellularLocation>
</comment>
<feature type="region of interest" description="Disordered" evidence="5">
    <location>
        <begin position="39"/>
        <end position="146"/>
    </location>
</feature>
<feature type="compositionally biased region" description="Low complexity" evidence="5">
    <location>
        <begin position="324"/>
        <end position="333"/>
    </location>
</feature>
<dbReference type="GO" id="GO:0008017">
    <property type="term" value="F:microtubule binding"/>
    <property type="evidence" value="ECO:0007669"/>
    <property type="project" value="TreeGrafter"/>
</dbReference>
<feature type="compositionally biased region" description="Polar residues" evidence="5">
    <location>
        <begin position="90"/>
        <end position="102"/>
    </location>
</feature>
<name>A0A3Q1FQI0_9TELE</name>
<dbReference type="InParanoid" id="A0A3Q1FQI0"/>
<evidence type="ECO:0000256" key="5">
    <source>
        <dbReference type="SAM" id="MobiDB-lite"/>
    </source>
</evidence>
<dbReference type="AlphaFoldDB" id="A0A3Q1FQI0"/>
<dbReference type="InterPro" id="IPR051293">
    <property type="entry name" value="MTUS1/CCDC69"/>
</dbReference>
<keyword evidence="3" id="KW-0175">Coiled coil</keyword>
<dbReference type="PANTHER" id="PTHR24200">
    <property type="entry name" value="TOUCAN, ISOFORM A"/>
    <property type="match status" value="1"/>
</dbReference>
<keyword evidence="4" id="KW-0539">Nucleus</keyword>
<sequence length="448" mass="51244">MLWSPRLSLSNFHVKLTAKGLFRNLQLLPGCRKNTVVFHAVDKNKPTSRSSQTAGGEKNQNQNQPLPPPEQVPDVVNANTPAAPVLPVPSTDNTTSGSTGPSSFRARTGARSSPKAGSRLQNAPRPAGGAVDGSAKQNHNKEQAEKKNQAINQLRRLLVQGNRRVEALATVIQHLFSEREEALKQKKELSLELSNLRDELASSSQCCERLQKEKEEARLGLEEALKRLEEQHKEELEQLEDRLRSFYQTEWDKVHQTYQEEADKCRMLMEQQVEGLRSRQEAERKNQEENHLQTLEALKQQHLSSIEELRRNQQTEVENLQKTLTETETSLSEKISELSAEKEDLNEKLAAEEERRKRILSDKNLKDSHTVYLEQELESLKVVLEIKNNQLHQKEKKLMEMDKLVENNVKLEECLKKVQQENEDYKARMDKHAALSKYVSENTLPVSC</sequence>
<dbReference type="Proteomes" id="UP000257200">
    <property type="component" value="Unplaced"/>
</dbReference>
<dbReference type="STRING" id="80966.ENSAPOP00000017912"/>
<protein>
    <submittedName>
        <fullName evidence="6">Microtubule-associated tumor suppressor 1 homolog A-like</fullName>
    </submittedName>
</protein>
<reference evidence="6" key="1">
    <citation type="submission" date="2025-08" db="UniProtKB">
        <authorList>
            <consortium name="Ensembl"/>
        </authorList>
    </citation>
    <scope>IDENTIFICATION</scope>
</reference>
<accession>A0A3Q1FQI0</accession>
<dbReference type="GeneTree" id="ENSGT00950000183026"/>
<feature type="compositionally biased region" description="Basic and acidic residues" evidence="5">
    <location>
        <begin position="334"/>
        <end position="349"/>
    </location>
</feature>
<feature type="region of interest" description="Disordered" evidence="5">
    <location>
        <begin position="324"/>
        <end position="349"/>
    </location>
</feature>
<dbReference type="GO" id="GO:0005737">
    <property type="term" value="C:cytoplasm"/>
    <property type="evidence" value="ECO:0007669"/>
    <property type="project" value="TreeGrafter"/>
</dbReference>
<evidence type="ECO:0000313" key="6">
    <source>
        <dbReference type="Ensembl" id="ENSAPOP00000017912.1"/>
    </source>
</evidence>
<evidence type="ECO:0000256" key="2">
    <source>
        <dbReference type="ARBA" id="ARBA00007585"/>
    </source>
</evidence>
<dbReference type="Ensembl" id="ENSAPOT00000027349.1">
    <property type="protein sequence ID" value="ENSAPOP00000017912.1"/>
    <property type="gene ID" value="ENSAPOG00000021176.1"/>
</dbReference>
<evidence type="ECO:0000313" key="7">
    <source>
        <dbReference type="Proteomes" id="UP000257200"/>
    </source>
</evidence>